<dbReference type="Pfam" id="PF13561">
    <property type="entry name" value="adh_short_C2"/>
    <property type="match status" value="1"/>
</dbReference>
<dbReference type="EMBL" id="MJIE01000001">
    <property type="protein sequence ID" value="OLR55467.1"/>
    <property type="molecule type" value="Genomic_DNA"/>
</dbReference>
<dbReference type="GO" id="GO:0016616">
    <property type="term" value="F:oxidoreductase activity, acting on the CH-OH group of donors, NAD or NADP as acceptor"/>
    <property type="evidence" value="ECO:0007669"/>
    <property type="project" value="TreeGrafter"/>
</dbReference>
<dbReference type="RefSeq" id="WP_075712462.1">
    <property type="nucleotide sequence ID" value="NZ_MJIE01000001.1"/>
</dbReference>
<dbReference type="OrthoDB" id="1769383at2"/>
<name>A0A1Q9JH58_9FIRM</name>
<dbReference type="CDD" id="cd05233">
    <property type="entry name" value="SDR_c"/>
    <property type="match status" value="1"/>
</dbReference>
<dbReference type="PANTHER" id="PTHR42760">
    <property type="entry name" value="SHORT-CHAIN DEHYDROGENASES/REDUCTASES FAMILY MEMBER"/>
    <property type="match status" value="1"/>
</dbReference>
<gene>
    <name evidence="3" type="ORF">BHK98_04940</name>
</gene>
<dbReference type="GO" id="GO:0008206">
    <property type="term" value="P:bile acid metabolic process"/>
    <property type="evidence" value="ECO:0007669"/>
    <property type="project" value="UniProtKB-ARBA"/>
</dbReference>
<reference evidence="3 4" key="1">
    <citation type="journal article" date="2016" name="Appl. Environ. Microbiol.">
        <title>Function and Phylogeny of Bacterial Butyryl Coenzyme A:Acetate Transferases and Their Diversity in the Proximal Colon of Swine.</title>
        <authorList>
            <person name="Trachsel J."/>
            <person name="Bayles D.O."/>
            <person name="Looft T."/>
            <person name="Levine U.Y."/>
            <person name="Allen H.K."/>
        </authorList>
    </citation>
    <scope>NUCLEOTIDE SEQUENCE [LARGE SCALE GENOMIC DNA]</scope>
    <source>
        <strain evidence="3 4">68-3-10</strain>
    </source>
</reference>
<dbReference type="STRING" id="1261640.BHK98_04940"/>
<evidence type="ECO:0000256" key="1">
    <source>
        <dbReference type="ARBA" id="ARBA00006484"/>
    </source>
</evidence>
<dbReference type="PRINTS" id="PR00081">
    <property type="entry name" value="GDHRDH"/>
</dbReference>
<keyword evidence="4" id="KW-1185">Reference proteome</keyword>
<keyword evidence="2" id="KW-0560">Oxidoreductase</keyword>
<proteinExistence type="inferred from homology"/>
<comment type="similarity">
    <text evidence="1">Belongs to the short-chain dehydrogenases/reductases (SDR) family.</text>
</comment>
<protein>
    <submittedName>
        <fullName evidence="3">Uncharacterized protein</fullName>
    </submittedName>
</protein>
<evidence type="ECO:0000313" key="4">
    <source>
        <dbReference type="Proteomes" id="UP000187404"/>
    </source>
</evidence>
<organism evidence="3 4">
    <name type="scientific">Hornefia porci</name>
    <dbReference type="NCBI Taxonomy" id="2652292"/>
    <lineage>
        <taxon>Bacteria</taxon>
        <taxon>Bacillati</taxon>
        <taxon>Bacillota</taxon>
        <taxon>Clostridia</taxon>
        <taxon>Peptostreptococcales</taxon>
        <taxon>Anaerovoracaceae</taxon>
        <taxon>Hornefia</taxon>
    </lineage>
</organism>
<dbReference type="SUPFAM" id="SSF51735">
    <property type="entry name" value="NAD(P)-binding Rossmann-fold domains"/>
    <property type="match status" value="1"/>
</dbReference>
<sequence length="275" mass="29412">MKDMLKDQVAIVTGGGSGMGEATAKLFAREGAKVVIADFNEANAKKVEKEITEAGGVARFYQKMDVSDRAQVEKIAEMTYNEFGRIDILAAYAGGTFDGDPNLSQQEVLEKTTAVNQWGMYYSCFAVVPYMKKAHSGKIIICSSNGAFNPTAPAYEYHMAKGACESLCVNLAMDLAKFGIRVNCIKPGPIVTAFWDELMEDGPERKAILKGIADVEIPLGRTGTAEDIAGPALFFASDLSQYVTGLCMYVAGGAGYVYAFGQSSIAHAGVGRSDL</sequence>
<evidence type="ECO:0000313" key="3">
    <source>
        <dbReference type="EMBL" id="OLR55467.1"/>
    </source>
</evidence>
<accession>A0A1Q9JH58</accession>
<dbReference type="Gene3D" id="3.40.50.720">
    <property type="entry name" value="NAD(P)-binding Rossmann-like Domain"/>
    <property type="match status" value="1"/>
</dbReference>
<comment type="caution">
    <text evidence="3">The sequence shown here is derived from an EMBL/GenBank/DDBJ whole genome shotgun (WGS) entry which is preliminary data.</text>
</comment>
<dbReference type="FunFam" id="3.40.50.720:FF:000084">
    <property type="entry name" value="Short-chain dehydrogenase reductase"/>
    <property type="match status" value="1"/>
</dbReference>
<dbReference type="AlphaFoldDB" id="A0A1Q9JH58"/>
<dbReference type="InterPro" id="IPR002347">
    <property type="entry name" value="SDR_fam"/>
</dbReference>
<evidence type="ECO:0000256" key="2">
    <source>
        <dbReference type="ARBA" id="ARBA00023002"/>
    </source>
</evidence>
<dbReference type="InterPro" id="IPR036291">
    <property type="entry name" value="NAD(P)-bd_dom_sf"/>
</dbReference>
<dbReference type="Proteomes" id="UP000187404">
    <property type="component" value="Unassembled WGS sequence"/>
</dbReference>